<gene>
    <name evidence="1" type="ORF">GII30_01030</name>
</gene>
<accession>A0A857KFA0</accession>
<reference evidence="1" key="1">
    <citation type="journal article" date="2021" name="Nat. Microbiol.">
        <title>Cocultivation of an ultrasmall environmental parasitic bacterium with lytic ability against bacteria associated with wastewater foams.</title>
        <authorList>
            <person name="Batinovic S."/>
            <person name="Rose J.J.A."/>
            <person name="Ratcliffe J."/>
            <person name="Seviour R.J."/>
            <person name="Petrovski S."/>
        </authorList>
    </citation>
    <scope>NUCLEOTIDE SEQUENCE</scope>
    <source>
        <strain evidence="1">CON44</strain>
    </source>
</reference>
<sequence length="162" mass="17508">MSISIVLIPAAIAAATWAASHGEKRDSEGRTVIGVSTRMRDVGLLTEALADTRAVVTQRSDDSLIARWQNVSAHFHRDPARADAAWEVDFIGQGRAERRELSQVTEESVQGIVAAVDAAYGRRVQQAVLTRLRERAPQAGMTIASETVDDTDTVTVVLDLAV</sequence>
<protein>
    <submittedName>
        <fullName evidence="1">Uncharacterized protein</fullName>
    </submittedName>
</protein>
<name>A0A857KFA0_9ACTN</name>
<proteinExistence type="predicted"/>
<evidence type="ECO:0000313" key="1">
    <source>
        <dbReference type="EMBL" id="QHN37952.1"/>
    </source>
</evidence>
<dbReference type="EMBL" id="CP045810">
    <property type="protein sequence ID" value="QHN37952.1"/>
    <property type="molecule type" value="Genomic_DNA"/>
</dbReference>
<dbReference type="RefSeq" id="WP_040515873.1">
    <property type="nucleotide sequence ID" value="NZ_CP045804.1"/>
</dbReference>
<organism evidence="1">
    <name type="scientific">Gordonia amarae</name>
    <dbReference type="NCBI Taxonomy" id="36821"/>
    <lineage>
        <taxon>Bacteria</taxon>
        <taxon>Bacillati</taxon>
        <taxon>Actinomycetota</taxon>
        <taxon>Actinomycetes</taxon>
        <taxon>Mycobacteriales</taxon>
        <taxon>Gordoniaceae</taxon>
        <taxon>Gordonia</taxon>
    </lineage>
</organism>
<dbReference type="AlphaFoldDB" id="A0A857KFA0"/>